<name>A0A4V3HGN8_9FLAO</name>
<keyword evidence="2" id="KW-1185">Reference proteome</keyword>
<dbReference type="RefSeq" id="WP_133967323.1">
    <property type="nucleotide sequence ID" value="NZ_SORL01000008.1"/>
</dbReference>
<organism evidence="1 2">
    <name type="scientific">Algibacter lectus</name>
    <dbReference type="NCBI Taxonomy" id="221126"/>
    <lineage>
        <taxon>Bacteria</taxon>
        <taxon>Pseudomonadati</taxon>
        <taxon>Bacteroidota</taxon>
        <taxon>Flavobacteriia</taxon>
        <taxon>Flavobacteriales</taxon>
        <taxon>Flavobacteriaceae</taxon>
        <taxon>Algibacter</taxon>
    </lineage>
</organism>
<evidence type="ECO:0000313" key="1">
    <source>
        <dbReference type="EMBL" id="TDY62051.1"/>
    </source>
</evidence>
<dbReference type="Proteomes" id="UP000294824">
    <property type="component" value="Unassembled WGS sequence"/>
</dbReference>
<dbReference type="AlphaFoldDB" id="A0A4V3HGN8"/>
<accession>A0A4V3HGN8</accession>
<dbReference type="EMBL" id="SORL01000008">
    <property type="protein sequence ID" value="TDY62051.1"/>
    <property type="molecule type" value="Genomic_DNA"/>
</dbReference>
<proteinExistence type="predicted"/>
<gene>
    <name evidence="1" type="ORF">DFQ06_1865</name>
</gene>
<sequence length="477" mass="55152">MTKQIKNPNILNNDAVIKDTKKLFRKTKTGYQISSNGTAIYLKNKGYRNYKGQTLKIKENIATVKKSNDIFNEVLKEIKTENNDLLTDAFYKQGETILIKNKAVIGGFPETTLTLYRDIKRKGILFFINGFVVITANEISFYEYSELTKIIPNNFIYKENIINGYWNEKSISKDSQFYKFLTLITDNQEHLESLLSALGFLTNTHKDESNAKCVVVSDANSQETNSSQGRGGKNIAINGVKELRNIVTINGRQCDLKEKFVFQQIKENTEIVLLNDVKPNFDFEDLYPVIDGTIPIERKYADVKEVDYEHSPKFIVTTNRPIKSDSGSSRDRQHLIIINNYFNEHHKPIHVFKNNFFGKNWSKEEYSKFYKVMAECMQLFLKNGLTKYINPKLKTELLINSTSNKFVEVIDSLIELDKWYLLSEVANRTEVKDSRTTSKYLELYANTNGLEMTKEKRTGNKTYFLLKNRDLLSDLGN</sequence>
<evidence type="ECO:0000313" key="2">
    <source>
        <dbReference type="Proteomes" id="UP000294824"/>
    </source>
</evidence>
<comment type="caution">
    <text evidence="1">The sequence shown here is derived from an EMBL/GenBank/DDBJ whole genome shotgun (WGS) entry which is preliminary data.</text>
</comment>
<protein>
    <submittedName>
        <fullName evidence="1">Uncharacterized protein</fullName>
    </submittedName>
</protein>
<reference evidence="1 2" key="1">
    <citation type="submission" date="2019-03" db="EMBL/GenBank/DDBJ databases">
        <title>Genomic Encyclopedia of Type Strains, Phase III (KMG-III): the genomes of soil and plant-associated and newly described type strains.</title>
        <authorList>
            <person name="Whitman W."/>
        </authorList>
    </citation>
    <scope>NUCLEOTIDE SEQUENCE [LARGE SCALE GENOMIC DNA]</scope>
    <source>
        <strain evidence="1 2">CECT 8301</strain>
    </source>
</reference>